<feature type="transmembrane region" description="Helical" evidence="7">
    <location>
        <begin position="133"/>
        <end position="153"/>
    </location>
</feature>
<feature type="transmembrane region" description="Helical" evidence="7">
    <location>
        <begin position="309"/>
        <end position="330"/>
    </location>
</feature>
<dbReference type="GeneID" id="115735985"/>
<evidence type="ECO:0000256" key="4">
    <source>
        <dbReference type="ARBA" id="ARBA00022989"/>
    </source>
</evidence>
<dbReference type="Proteomes" id="UP000827889">
    <property type="component" value="Chromosome 11"/>
</dbReference>
<evidence type="ECO:0000256" key="2">
    <source>
        <dbReference type="ARBA" id="ARBA00022448"/>
    </source>
</evidence>
<dbReference type="PANTHER" id="PTHR31061:SF28">
    <property type="entry name" value="HEPARAN-ALPHA-GLUCOSAMINIDE N-ACETYLTRANSFERASE-LIKE"/>
    <property type="match status" value="1"/>
</dbReference>
<dbReference type="CDD" id="cd00333">
    <property type="entry name" value="MIP"/>
    <property type="match status" value="1"/>
</dbReference>
<protein>
    <submittedName>
        <fullName evidence="10">Heparan-alpha-glucosaminide N-acetyltransferase-like</fullName>
    </submittedName>
</protein>
<accession>A0ABM3GUJ0</accession>
<feature type="transmembrane region" description="Helical" evidence="7">
    <location>
        <begin position="29"/>
        <end position="52"/>
    </location>
</feature>
<organism evidence="9 10">
    <name type="scientific">Rhodamnia argentea</name>
    <dbReference type="NCBI Taxonomy" id="178133"/>
    <lineage>
        <taxon>Eukaryota</taxon>
        <taxon>Viridiplantae</taxon>
        <taxon>Streptophyta</taxon>
        <taxon>Embryophyta</taxon>
        <taxon>Tracheophyta</taxon>
        <taxon>Spermatophyta</taxon>
        <taxon>Magnoliopsida</taxon>
        <taxon>eudicotyledons</taxon>
        <taxon>Gunneridae</taxon>
        <taxon>Pentapetalae</taxon>
        <taxon>rosids</taxon>
        <taxon>malvids</taxon>
        <taxon>Myrtales</taxon>
        <taxon>Myrtaceae</taxon>
        <taxon>Myrtoideae</taxon>
        <taxon>Myrteae</taxon>
        <taxon>Australasian group</taxon>
        <taxon>Rhodamnia</taxon>
    </lineage>
</organism>
<proteinExistence type="predicted"/>
<feature type="transmembrane region" description="Helical" evidence="7">
    <location>
        <begin position="101"/>
        <end position="121"/>
    </location>
</feature>
<dbReference type="InterPro" id="IPR012429">
    <property type="entry name" value="HGSNAT_cat"/>
</dbReference>
<gene>
    <name evidence="10" type="primary">LOC115735985</name>
</gene>
<dbReference type="InterPro" id="IPR022357">
    <property type="entry name" value="MIP_CS"/>
</dbReference>
<evidence type="ECO:0000259" key="8">
    <source>
        <dbReference type="Pfam" id="PF07786"/>
    </source>
</evidence>
<dbReference type="PRINTS" id="PR00783">
    <property type="entry name" value="MINTRINSICP"/>
</dbReference>
<evidence type="ECO:0000256" key="1">
    <source>
        <dbReference type="ARBA" id="ARBA00004141"/>
    </source>
</evidence>
<dbReference type="RefSeq" id="XP_048128004.1">
    <property type="nucleotide sequence ID" value="XM_048272047.1"/>
</dbReference>
<evidence type="ECO:0000313" key="9">
    <source>
        <dbReference type="Proteomes" id="UP000827889"/>
    </source>
</evidence>
<feature type="transmembrane region" description="Helical" evidence="7">
    <location>
        <begin position="64"/>
        <end position="81"/>
    </location>
</feature>
<feature type="transmembrane region" description="Helical" evidence="7">
    <location>
        <begin position="473"/>
        <end position="496"/>
    </location>
</feature>
<dbReference type="Pfam" id="PF00230">
    <property type="entry name" value="MIP"/>
    <property type="match status" value="1"/>
</dbReference>
<feature type="region of interest" description="Disordered" evidence="6">
    <location>
        <begin position="1"/>
        <end position="20"/>
    </location>
</feature>
<evidence type="ECO:0000313" key="10">
    <source>
        <dbReference type="RefSeq" id="XP_048128004.1"/>
    </source>
</evidence>
<keyword evidence="5 7" id="KW-0472">Membrane</keyword>
<dbReference type="SUPFAM" id="SSF81338">
    <property type="entry name" value="Aquaporin-like"/>
    <property type="match status" value="1"/>
</dbReference>
<keyword evidence="3 7" id="KW-0812">Transmembrane</keyword>
<evidence type="ECO:0000256" key="5">
    <source>
        <dbReference type="ARBA" id="ARBA00023136"/>
    </source>
</evidence>
<dbReference type="InterPro" id="IPR000425">
    <property type="entry name" value="MIP"/>
</dbReference>
<keyword evidence="4 7" id="KW-1133">Transmembrane helix</keyword>
<feature type="transmembrane region" description="Helical" evidence="7">
    <location>
        <begin position="438"/>
        <end position="461"/>
    </location>
</feature>
<feature type="transmembrane region" description="Helical" evidence="7">
    <location>
        <begin position="276"/>
        <end position="297"/>
    </location>
</feature>
<feature type="transmembrane region" description="Helical" evidence="7">
    <location>
        <begin position="516"/>
        <end position="538"/>
    </location>
</feature>
<keyword evidence="9" id="KW-1185">Reference proteome</keyword>
<feature type="transmembrane region" description="Helical" evidence="7">
    <location>
        <begin position="336"/>
        <end position="358"/>
    </location>
</feature>
<dbReference type="Gene3D" id="1.20.1080.10">
    <property type="entry name" value="Glycerol uptake facilitator protein"/>
    <property type="match status" value="1"/>
</dbReference>
<feature type="transmembrane region" description="Helical" evidence="7">
    <location>
        <begin position="165"/>
        <end position="187"/>
    </location>
</feature>
<dbReference type="PROSITE" id="PS00221">
    <property type="entry name" value="MIP"/>
    <property type="match status" value="1"/>
</dbReference>
<feature type="transmembrane region" description="Helical" evidence="7">
    <location>
        <begin position="644"/>
        <end position="665"/>
    </location>
</feature>
<sequence>MADRVPLLNTDDEEPSAGQRSPRVASLDVFRGLSVFLMMLVDYGGSIFPIIAHSPWNGVHLADFVMPFFLFIVGVSLALVYKKVTNRVEASWKAVVRAVKLFLLGVLLQGGYLHGITSLTYGVDVDRIRWFGILQRISIGYVVTALCEIWLSQRTWQEWHFIKSYCWHWSLAIFLSVMYVALSYGLYVPDWQFEVSSASDALLAAGTSYLVKCSVRGDLGPACNAAGMIDRYIIGNNHLYAKPVYRNLKDCNMSTGGQVSENSPSWCHAPFDPEGILSSLTAAVTCIIGLQYGHVLANLWDPKRRLDNWLLFSASMFVPGIFLALVGVPVNKSLCTVSYMLITSSASGVTFCALYLLVDVYGYRRSTSLLEWMGKHSLSIFVLVTSNVAVIALQGFYWKIPENNIEVSEEGHAPHGKDYVDAPPAPLLDMAELKLWSFYRALIAEFIATLLFLYVTVATVIGHKKQTGPCDGVGPLGIAWAFGGMIFVLVYCTAGISGGHVNPAVTFGLFLARKVSLIRAVSYMIAQCLGAICGVGLVKAFMKPFYNSLEGGTNTVNVGYSTGTALGAEIVGTFVLVYTVFSATDPKRRARDSHVPVLAPLPIGFAVFMVHLATIPITGTGINPARSFGAAVIYNNDKVWDDQWIFWVGPFAGALAAAAYHQYILRAAAIKALGSFRSNPSN</sequence>
<reference evidence="10" key="1">
    <citation type="submission" date="2025-08" db="UniProtKB">
        <authorList>
            <consortium name="RefSeq"/>
        </authorList>
    </citation>
    <scope>IDENTIFICATION</scope>
    <source>
        <tissue evidence="10">Leaf</tissue>
    </source>
</reference>
<evidence type="ECO:0000256" key="3">
    <source>
        <dbReference type="ARBA" id="ARBA00022692"/>
    </source>
</evidence>
<keyword evidence="2" id="KW-0813">Transport</keyword>
<dbReference type="InterPro" id="IPR023271">
    <property type="entry name" value="Aquaporin-like"/>
</dbReference>
<feature type="transmembrane region" description="Helical" evidence="7">
    <location>
        <begin position="597"/>
        <end position="617"/>
    </location>
</feature>
<dbReference type="PANTHER" id="PTHR31061">
    <property type="entry name" value="LD22376P"/>
    <property type="match status" value="1"/>
</dbReference>
<feature type="domain" description="Heparan-alpha-glucosaminide N-acetyltransferase catalytic" evidence="8">
    <location>
        <begin position="23"/>
        <end position="147"/>
    </location>
</feature>
<dbReference type="NCBIfam" id="TIGR00861">
    <property type="entry name" value="MIP"/>
    <property type="match status" value="1"/>
</dbReference>
<comment type="subcellular location">
    <subcellularLocation>
        <location evidence="1">Membrane</location>
        <topology evidence="1">Multi-pass membrane protein</topology>
    </subcellularLocation>
</comment>
<name>A0ABM3GUJ0_9MYRT</name>
<dbReference type="Pfam" id="PF07786">
    <property type="entry name" value="HGSNAT_cat"/>
    <property type="match status" value="1"/>
</dbReference>
<evidence type="ECO:0000256" key="6">
    <source>
        <dbReference type="SAM" id="MobiDB-lite"/>
    </source>
</evidence>
<evidence type="ECO:0000256" key="7">
    <source>
        <dbReference type="SAM" id="Phobius"/>
    </source>
</evidence>